<protein>
    <submittedName>
        <fullName evidence="1">Uncharacterized protein</fullName>
    </submittedName>
</protein>
<keyword evidence="2" id="KW-1185">Reference proteome</keyword>
<dbReference type="Proteomes" id="UP000547058">
    <property type="component" value="Unassembled WGS sequence"/>
</dbReference>
<dbReference type="EMBL" id="JACGXS010000001">
    <property type="protein sequence ID" value="MBA8680467.1"/>
    <property type="molecule type" value="Genomic_DNA"/>
</dbReference>
<evidence type="ECO:0000313" key="1">
    <source>
        <dbReference type="EMBL" id="MBA8680467.1"/>
    </source>
</evidence>
<sequence length="57" mass="6257">MPLTAQQQRILEDIQATRPVSDADANWAVEAGYAAQAEDGDIDLTQEGRQLVDTTRL</sequence>
<dbReference type="AlphaFoldDB" id="A0A7W3IG60"/>
<comment type="caution">
    <text evidence="1">The sequence shown here is derived from an EMBL/GenBank/DDBJ whole genome shotgun (WGS) entry which is preliminary data.</text>
</comment>
<gene>
    <name evidence="1" type="ORF">H4O11_01420</name>
</gene>
<name>A0A7W3IG60_9GAMM</name>
<accession>A0A7W3IG60</accession>
<dbReference type="RefSeq" id="WP_182337655.1">
    <property type="nucleotide sequence ID" value="NZ_JACGXS010000001.1"/>
</dbReference>
<reference evidence="1 2" key="1">
    <citation type="submission" date="2020-08" db="EMBL/GenBank/DDBJ databases">
        <title>Stenotrophomonas tumulicola JCM 30961.</title>
        <authorList>
            <person name="Deng Y."/>
        </authorList>
    </citation>
    <scope>NUCLEOTIDE SEQUENCE [LARGE SCALE GENOMIC DNA]</scope>
    <source>
        <strain evidence="1 2">JCM 30961</strain>
    </source>
</reference>
<proteinExistence type="predicted"/>
<organism evidence="1 2">
    <name type="scientific">Stenotrophomonas tumulicola</name>
    <dbReference type="NCBI Taxonomy" id="1685415"/>
    <lineage>
        <taxon>Bacteria</taxon>
        <taxon>Pseudomonadati</taxon>
        <taxon>Pseudomonadota</taxon>
        <taxon>Gammaproteobacteria</taxon>
        <taxon>Lysobacterales</taxon>
        <taxon>Lysobacteraceae</taxon>
        <taxon>Stenotrophomonas</taxon>
    </lineage>
</organism>
<evidence type="ECO:0000313" key="2">
    <source>
        <dbReference type="Proteomes" id="UP000547058"/>
    </source>
</evidence>